<dbReference type="GO" id="GO:0016020">
    <property type="term" value="C:membrane"/>
    <property type="evidence" value="ECO:0007669"/>
    <property type="project" value="UniProtKB-SubCell"/>
</dbReference>
<proteinExistence type="predicted"/>
<sequence>MSRKLLLDILSALLVFLFIYTSISKLLDYDTFSRQLGQSPFISLYAPVIAWALPLGEIVIACFLLYPRTRLAGFYLSFFLLCLFTFYLMAMLRLSYFIPCSCGGVLQHLSWNAHIVFNIIFVIFATIGVLLQDTQKQAPAQSTL</sequence>
<evidence type="ECO:0000256" key="4">
    <source>
        <dbReference type="ARBA" id="ARBA00023136"/>
    </source>
</evidence>
<keyword evidence="2 5" id="KW-0812">Transmembrane</keyword>
<evidence type="ECO:0000313" key="7">
    <source>
        <dbReference type="EMBL" id="SDH43990.1"/>
    </source>
</evidence>
<name>A0A1G8CGH4_CHIFI</name>
<feature type="transmembrane region" description="Helical" evidence="5">
    <location>
        <begin position="5"/>
        <end position="23"/>
    </location>
</feature>
<gene>
    <name evidence="7" type="ORF">SAMN04488121_112120</name>
</gene>
<dbReference type="AlphaFoldDB" id="A0A1G8CGH4"/>
<reference evidence="7 8" key="1">
    <citation type="submission" date="2016-10" db="EMBL/GenBank/DDBJ databases">
        <authorList>
            <person name="de Groot N.N."/>
        </authorList>
    </citation>
    <scope>NUCLEOTIDE SEQUENCE [LARGE SCALE GENOMIC DNA]</scope>
    <source>
        <strain evidence="7 8">DSM 527</strain>
    </source>
</reference>
<dbReference type="InterPro" id="IPR009908">
    <property type="entry name" value="Methylamine_util_MauE"/>
</dbReference>
<feature type="domain" description="Methylamine utilisation protein MauE" evidence="6">
    <location>
        <begin position="4"/>
        <end position="130"/>
    </location>
</feature>
<evidence type="ECO:0000313" key="8">
    <source>
        <dbReference type="Proteomes" id="UP000199045"/>
    </source>
</evidence>
<keyword evidence="4 5" id="KW-0472">Membrane</keyword>
<dbReference type="STRING" id="104663.SAMN04488121_112120"/>
<feature type="transmembrane region" description="Helical" evidence="5">
    <location>
        <begin position="78"/>
        <end position="99"/>
    </location>
</feature>
<evidence type="ECO:0000256" key="3">
    <source>
        <dbReference type="ARBA" id="ARBA00022989"/>
    </source>
</evidence>
<evidence type="ECO:0000256" key="5">
    <source>
        <dbReference type="SAM" id="Phobius"/>
    </source>
</evidence>
<dbReference type="Proteomes" id="UP000199045">
    <property type="component" value="Unassembled WGS sequence"/>
</dbReference>
<dbReference type="RefSeq" id="WP_089838154.1">
    <property type="nucleotide sequence ID" value="NZ_FNBN01000012.1"/>
</dbReference>
<comment type="subcellular location">
    <subcellularLocation>
        <location evidence="1">Membrane</location>
        <topology evidence="1">Multi-pass membrane protein</topology>
    </subcellularLocation>
</comment>
<accession>A0A1G8CGH4</accession>
<dbReference type="OrthoDB" id="680026at2"/>
<feature type="transmembrane region" description="Helical" evidence="5">
    <location>
        <begin position="111"/>
        <end position="131"/>
    </location>
</feature>
<keyword evidence="3 5" id="KW-1133">Transmembrane helix</keyword>
<dbReference type="Pfam" id="PF07291">
    <property type="entry name" value="MauE"/>
    <property type="match status" value="1"/>
</dbReference>
<evidence type="ECO:0000256" key="1">
    <source>
        <dbReference type="ARBA" id="ARBA00004141"/>
    </source>
</evidence>
<dbReference type="GO" id="GO:0030416">
    <property type="term" value="P:methylamine metabolic process"/>
    <property type="evidence" value="ECO:0007669"/>
    <property type="project" value="InterPro"/>
</dbReference>
<evidence type="ECO:0000259" key="6">
    <source>
        <dbReference type="Pfam" id="PF07291"/>
    </source>
</evidence>
<organism evidence="7 8">
    <name type="scientific">Chitinophaga filiformis</name>
    <name type="common">Myxococcus filiformis</name>
    <name type="synonym">Flexibacter filiformis</name>
    <dbReference type="NCBI Taxonomy" id="104663"/>
    <lineage>
        <taxon>Bacteria</taxon>
        <taxon>Pseudomonadati</taxon>
        <taxon>Bacteroidota</taxon>
        <taxon>Chitinophagia</taxon>
        <taxon>Chitinophagales</taxon>
        <taxon>Chitinophagaceae</taxon>
        <taxon>Chitinophaga</taxon>
    </lineage>
</organism>
<evidence type="ECO:0000256" key="2">
    <source>
        <dbReference type="ARBA" id="ARBA00022692"/>
    </source>
</evidence>
<feature type="transmembrane region" description="Helical" evidence="5">
    <location>
        <begin position="43"/>
        <end position="66"/>
    </location>
</feature>
<protein>
    <recommendedName>
        <fullName evidence="6">Methylamine utilisation protein MauE domain-containing protein</fullName>
    </recommendedName>
</protein>
<dbReference type="EMBL" id="FNBN01000012">
    <property type="protein sequence ID" value="SDH43990.1"/>
    <property type="molecule type" value="Genomic_DNA"/>
</dbReference>